<evidence type="ECO:0000313" key="1">
    <source>
        <dbReference type="EMBL" id="KAL1115681.1"/>
    </source>
</evidence>
<protein>
    <submittedName>
        <fullName evidence="1">Uncharacterized protein</fullName>
    </submittedName>
</protein>
<accession>A0ABD0XWP1</accession>
<gene>
    <name evidence="1" type="ORF">AAG570_005971</name>
</gene>
<comment type="caution">
    <text evidence="1">The sequence shown here is derived from an EMBL/GenBank/DDBJ whole genome shotgun (WGS) entry which is preliminary data.</text>
</comment>
<organism evidence="1 2">
    <name type="scientific">Ranatra chinensis</name>
    <dbReference type="NCBI Taxonomy" id="642074"/>
    <lineage>
        <taxon>Eukaryota</taxon>
        <taxon>Metazoa</taxon>
        <taxon>Ecdysozoa</taxon>
        <taxon>Arthropoda</taxon>
        <taxon>Hexapoda</taxon>
        <taxon>Insecta</taxon>
        <taxon>Pterygota</taxon>
        <taxon>Neoptera</taxon>
        <taxon>Paraneoptera</taxon>
        <taxon>Hemiptera</taxon>
        <taxon>Heteroptera</taxon>
        <taxon>Panheteroptera</taxon>
        <taxon>Nepomorpha</taxon>
        <taxon>Nepidae</taxon>
        <taxon>Ranatrinae</taxon>
        <taxon>Ranatra</taxon>
    </lineage>
</organism>
<dbReference type="EMBL" id="JBFDAA010000019">
    <property type="protein sequence ID" value="KAL1115681.1"/>
    <property type="molecule type" value="Genomic_DNA"/>
</dbReference>
<evidence type="ECO:0000313" key="2">
    <source>
        <dbReference type="Proteomes" id="UP001558652"/>
    </source>
</evidence>
<proteinExistence type="predicted"/>
<name>A0ABD0XWP1_9HEMI</name>
<reference evidence="1 2" key="1">
    <citation type="submission" date="2024-07" db="EMBL/GenBank/DDBJ databases">
        <title>Chromosome-level genome assembly of the water stick insect Ranatra chinensis (Heteroptera: Nepidae).</title>
        <authorList>
            <person name="Liu X."/>
        </authorList>
    </citation>
    <scope>NUCLEOTIDE SEQUENCE [LARGE SCALE GENOMIC DNA]</scope>
    <source>
        <strain evidence="1">Cailab_2021Rc</strain>
        <tissue evidence="1">Muscle</tissue>
    </source>
</reference>
<keyword evidence="2" id="KW-1185">Reference proteome</keyword>
<sequence length="133" mass="15454">MAISRNLGHIRELSAKDVRPRQKTTKSSTVGLGSRMQSDRYRIQETFSSVSISDIVFGDVSWCRHLPSGVRFRKGPQFLPQAVFAIFDYLYEDRNRILIAWFETYQGALTLLDWKDWILSILDFLAELYAVYP</sequence>
<dbReference type="Proteomes" id="UP001558652">
    <property type="component" value="Unassembled WGS sequence"/>
</dbReference>
<dbReference type="AlphaFoldDB" id="A0ABD0XWP1"/>